<organism evidence="1 2">
    <name type="scientific">Cerina litoralis</name>
    <dbReference type="NCBI Taxonomy" id="2874477"/>
    <lineage>
        <taxon>Bacteria</taxon>
        <taxon>Pseudomonadati</taxon>
        <taxon>Bacteroidota</taxon>
        <taxon>Flavobacteriia</taxon>
        <taxon>Flavobacteriales</taxon>
        <taxon>Flavobacteriaceae</taxon>
        <taxon>Cerina</taxon>
    </lineage>
</organism>
<evidence type="ECO:0000313" key="1">
    <source>
        <dbReference type="EMBL" id="MCG2462559.1"/>
    </source>
</evidence>
<protein>
    <submittedName>
        <fullName evidence="1">Uncharacterized protein</fullName>
    </submittedName>
</protein>
<evidence type="ECO:0000313" key="2">
    <source>
        <dbReference type="Proteomes" id="UP001200642"/>
    </source>
</evidence>
<sequence length="164" mass="19129">MSNISLQNLKNEKALLEKKLTIVKLMIDAYSESENILNSDYIFESSISEMNEVPIDDFPFNKKWIDKLLFLLDQKKRFLNNHELAEALTLYYPEYNIDKLKRKVSVTISAAYKNKTVDGLVKVKVNNLPKGNVWGYEKWLTDNQEIKNNHIPFGMDLNKDVVLE</sequence>
<accession>A0AAE3EY86</accession>
<proteinExistence type="predicted"/>
<dbReference type="AlphaFoldDB" id="A0AAE3EY86"/>
<dbReference type="EMBL" id="JAIRBC010000036">
    <property type="protein sequence ID" value="MCG2462559.1"/>
    <property type="molecule type" value="Genomic_DNA"/>
</dbReference>
<keyword evidence="2" id="KW-1185">Reference proteome</keyword>
<comment type="caution">
    <text evidence="1">The sequence shown here is derived from an EMBL/GenBank/DDBJ whole genome shotgun (WGS) entry which is preliminary data.</text>
</comment>
<gene>
    <name evidence="1" type="ORF">K8352_17490</name>
</gene>
<dbReference type="Proteomes" id="UP001200642">
    <property type="component" value="Unassembled WGS sequence"/>
</dbReference>
<name>A0AAE3EY86_9FLAO</name>
<dbReference type="RefSeq" id="WP_317903694.1">
    <property type="nucleotide sequence ID" value="NZ_JAIRBC010000036.1"/>
</dbReference>
<reference evidence="1" key="1">
    <citation type="submission" date="2023-02" db="EMBL/GenBank/DDBJ databases">
        <title>Genome of Flavobacteriaceae gen. nov. sp. strain F89.</title>
        <authorList>
            <person name="Wang Y."/>
        </authorList>
    </citation>
    <scope>NUCLEOTIDE SEQUENCE</scope>
    <source>
        <strain evidence="1">F89</strain>
    </source>
</reference>